<comment type="subunit">
    <text evidence="2">Heterodimer of SbcC and SbcD.</text>
</comment>
<dbReference type="OrthoDB" id="9795626at2"/>
<dbReference type="EMBL" id="FNHQ01000010">
    <property type="protein sequence ID" value="SDM62347.1"/>
    <property type="molecule type" value="Genomic_DNA"/>
</dbReference>
<feature type="coiled-coil region" evidence="4">
    <location>
        <begin position="334"/>
        <end position="361"/>
    </location>
</feature>
<dbReference type="Proteomes" id="UP000199309">
    <property type="component" value="Unassembled WGS sequence"/>
</dbReference>
<evidence type="ECO:0000256" key="5">
    <source>
        <dbReference type="SAM" id="MobiDB-lite"/>
    </source>
</evidence>
<keyword evidence="8" id="KW-1185">Reference proteome</keyword>
<feature type="compositionally biased region" description="Basic and acidic residues" evidence="5">
    <location>
        <begin position="611"/>
        <end position="621"/>
    </location>
</feature>
<feature type="region of interest" description="Disordered" evidence="5">
    <location>
        <begin position="611"/>
        <end position="633"/>
    </location>
</feature>
<evidence type="ECO:0000259" key="6">
    <source>
        <dbReference type="Pfam" id="PF13476"/>
    </source>
</evidence>
<feature type="domain" description="Rad50/SbcC-type AAA" evidence="6">
    <location>
        <begin position="6"/>
        <end position="215"/>
    </location>
</feature>
<dbReference type="GO" id="GO:0004527">
    <property type="term" value="F:exonuclease activity"/>
    <property type="evidence" value="ECO:0007669"/>
    <property type="project" value="UniProtKB-KW"/>
</dbReference>
<accession>A0A1G9URB5</accession>
<gene>
    <name evidence="7" type="ORF">SAMN05660299_01226</name>
</gene>
<feature type="coiled-coil region" evidence="4">
    <location>
        <begin position="270"/>
        <end position="303"/>
    </location>
</feature>
<feature type="coiled-coil region" evidence="4">
    <location>
        <begin position="545"/>
        <end position="572"/>
    </location>
</feature>
<dbReference type="InterPro" id="IPR038729">
    <property type="entry name" value="Rad50/SbcC_AAA"/>
</dbReference>
<organism evidence="7 8">
    <name type="scientific">Megasphaera paucivorans</name>
    <dbReference type="NCBI Taxonomy" id="349095"/>
    <lineage>
        <taxon>Bacteria</taxon>
        <taxon>Bacillati</taxon>
        <taxon>Bacillota</taxon>
        <taxon>Negativicutes</taxon>
        <taxon>Veillonellales</taxon>
        <taxon>Veillonellaceae</taxon>
        <taxon>Megasphaera</taxon>
    </lineage>
</organism>
<evidence type="ECO:0000313" key="8">
    <source>
        <dbReference type="Proteomes" id="UP000199309"/>
    </source>
</evidence>
<keyword evidence="7" id="KW-0378">Hydrolase</keyword>
<dbReference type="PANTHER" id="PTHR32114:SF2">
    <property type="entry name" value="ABC TRANSPORTER ABCH.3"/>
    <property type="match status" value="1"/>
</dbReference>
<keyword evidence="7" id="KW-0540">Nuclease</keyword>
<feature type="coiled-coil region" evidence="4">
    <location>
        <begin position="424"/>
        <end position="478"/>
    </location>
</feature>
<evidence type="ECO:0000256" key="1">
    <source>
        <dbReference type="ARBA" id="ARBA00006930"/>
    </source>
</evidence>
<dbReference type="STRING" id="349095.SAMN05660299_01226"/>
<feature type="coiled-coil region" evidence="4">
    <location>
        <begin position="747"/>
        <end position="774"/>
    </location>
</feature>
<dbReference type="GO" id="GO:0006302">
    <property type="term" value="P:double-strand break repair"/>
    <property type="evidence" value="ECO:0007669"/>
    <property type="project" value="InterPro"/>
</dbReference>
<evidence type="ECO:0000256" key="2">
    <source>
        <dbReference type="ARBA" id="ARBA00011322"/>
    </source>
</evidence>
<dbReference type="GO" id="GO:0016887">
    <property type="term" value="F:ATP hydrolysis activity"/>
    <property type="evidence" value="ECO:0007669"/>
    <property type="project" value="InterPro"/>
</dbReference>
<keyword evidence="4" id="KW-0175">Coiled coil</keyword>
<reference evidence="7 8" key="1">
    <citation type="submission" date="2016-10" db="EMBL/GenBank/DDBJ databases">
        <authorList>
            <person name="de Groot N.N."/>
        </authorList>
    </citation>
    <scope>NUCLEOTIDE SEQUENCE [LARGE SCALE GENOMIC DNA]</scope>
    <source>
        <strain evidence="7 8">DSM 16981</strain>
    </source>
</reference>
<dbReference type="RefSeq" id="WP_091649387.1">
    <property type="nucleotide sequence ID" value="NZ_FNHQ01000010.1"/>
</dbReference>
<keyword evidence="7" id="KW-0269">Exonuclease</keyword>
<dbReference type="Gene3D" id="3.40.50.300">
    <property type="entry name" value="P-loop containing nucleotide triphosphate hydrolases"/>
    <property type="match status" value="2"/>
</dbReference>
<dbReference type="Pfam" id="PF13558">
    <property type="entry name" value="SbcC_Walker_B"/>
    <property type="match status" value="1"/>
</dbReference>
<dbReference type="InterPro" id="IPR027417">
    <property type="entry name" value="P-loop_NTPase"/>
</dbReference>
<dbReference type="PANTHER" id="PTHR32114">
    <property type="entry name" value="ABC TRANSPORTER ABCH.3"/>
    <property type="match status" value="1"/>
</dbReference>
<name>A0A1G9URB5_9FIRM</name>
<dbReference type="Pfam" id="PF13476">
    <property type="entry name" value="AAA_23"/>
    <property type="match status" value="1"/>
</dbReference>
<sequence>MKPICLEMNAFGPYAGRQIIDFRLLRDRKLFLIYGPTGAGKTTVLDAICYALYGDTSGNTRTGANMRSEYASPEQTTYVTFTFAIGLKTYRIERQPEQEIAKKRGTGLKIESASAVLYELCDDGTDKAVLASKMVTPAVEQLLGFKSEQFRQVVLLPQGDFRKLLLANSNDRQQIMQVLFHTERYSRFQELVKQRHDEVKEKYTAIQYKIDQYLQTNDVAQEDSLEWLRQDLLAQQKKIEAEKKTALASRDAYQQVVQHAQVLADHWRVLKHNRKEREGLQQQQEMMEKRRSLIEQLKKAQLLAEPCRTLEEIQRQGIAAGKALEEAAAKSKQAAAALRDIAAYQHALEAQQEDMRKERERIVQLHGYVEKAHECTELGKQYDMLQKKSQEAALRLQHILSQKEDCKKAIEAAAPIVEKQQQLFVALEKNKGEEKNLRDRLQQEQHIDQLMTTISRTQKQMTEAVQAYTKQQQQAQQDAVDYESVQTLFLQGQAALLAQGLKEGSPCPVCGSREHPQPAAAAAHLPQKEDVERRKHIAATSEKGRQQAAGAVQKLEAVLAEQQRQYKLLRSAYAEEGSVAEWAQRLADKKAAGAVLESAAAQTKQMQKQLQDRQSELKQWEEQETAARSSAEEARLHFARTAEAKQRAENELPEIYRIEQTLRQDIQRLEMKVTDYEKKTATARENLTAAQKADAGYQEQVRLLTQQVETLRNQYSESMEGLKKRVVQAGFATVQECRMLQNDIPRLPEEEKQLARYEQLLQQTAGRISQEEAAIGQEPEPDVERYAKELQAKNQIWQQLSDQEAAVRSRYDTLKKGLGQLQSWHAEQAALTEQYKTVGSLYDLVSGKVTGINFERYILGALLDEVLRAANLRLGDMSRRRYQLQRSHTWEDKRIKQIGLDIEVFDNYTGYARPANTLSGGETFLASLALALGLADVVQAYSGGIHLDTIFIDEGFGTLDAETLDFALKALLDLRQDGRLVGIISHVPELRERIDTRLAVQKTDRGSTAAFELL</sequence>
<evidence type="ECO:0000256" key="3">
    <source>
        <dbReference type="ARBA" id="ARBA00013368"/>
    </source>
</evidence>
<evidence type="ECO:0000313" key="7">
    <source>
        <dbReference type="EMBL" id="SDM62347.1"/>
    </source>
</evidence>
<evidence type="ECO:0000256" key="4">
    <source>
        <dbReference type="SAM" id="Coils"/>
    </source>
</evidence>
<dbReference type="AlphaFoldDB" id="A0A1G9URB5"/>
<protein>
    <recommendedName>
        <fullName evidence="3">Nuclease SbcCD subunit C</fullName>
    </recommendedName>
</protein>
<proteinExistence type="inferred from homology"/>
<dbReference type="SUPFAM" id="SSF52540">
    <property type="entry name" value="P-loop containing nucleoside triphosphate hydrolases"/>
    <property type="match status" value="2"/>
</dbReference>
<comment type="similarity">
    <text evidence="1">Belongs to the SMC family. SbcC subfamily.</text>
</comment>